<feature type="transmembrane region" description="Helical" evidence="6">
    <location>
        <begin position="401"/>
        <end position="423"/>
    </location>
</feature>
<dbReference type="AlphaFoldDB" id="W4M1I1"/>
<feature type="domain" description="ABC3 transporter permease C-terminal" evidence="7">
    <location>
        <begin position="313"/>
        <end position="425"/>
    </location>
</feature>
<dbReference type="Pfam" id="PF02687">
    <property type="entry name" value="FtsX"/>
    <property type="match status" value="1"/>
</dbReference>
<keyword evidence="3 6" id="KW-0812">Transmembrane</keyword>
<feature type="transmembrane region" description="Helical" evidence="6">
    <location>
        <begin position="88"/>
        <end position="109"/>
    </location>
</feature>
<dbReference type="Proteomes" id="UP000019140">
    <property type="component" value="Unassembled WGS sequence"/>
</dbReference>
<evidence type="ECO:0008006" key="11">
    <source>
        <dbReference type="Google" id="ProtNLM"/>
    </source>
</evidence>
<keyword evidence="10" id="KW-1185">Reference proteome</keyword>
<dbReference type="InterPro" id="IPR038766">
    <property type="entry name" value="Membrane_comp_ABC_pdt"/>
</dbReference>
<evidence type="ECO:0000256" key="2">
    <source>
        <dbReference type="ARBA" id="ARBA00022475"/>
    </source>
</evidence>
<evidence type="ECO:0000313" key="10">
    <source>
        <dbReference type="Proteomes" id="UP000019140"/>
    </source>
</evidence>
<feature type="transmembrane region" description="Helical" evidence="6">
    <location>
        <begin position="311"/>
        <end position="333"/>
    </location>
</feature>
<comment type="subcellular location">
    <subcellularLocation>
        <location evidence="1">Cell membrane</location>
        <topology evidence="1">Multi-pass membrane protein</topology>
    </subcellularLocation>
</comment>
<feature type="transmembrane region" description="Helical" evidence="6">
    <location>
        <begin position="360"/>
        <end position="381"/>
    </location>
</feature>
<evidence type="ECO:0000256" key="6">
    <source>
        <dbReference type="SAM" id="Phobius"/>
    </source>
</evidence>
<organism evidence="9 10">
    <name type="scientific">Candidatus Entotheonella gemina</name>
    <dbReference type="NCBI Taxonomy" id="1429439"/>
    <lineage>
        <taxon>Bacteria</taxon>
        <taxon>Pseudomonadati</taxon>
        <taxon>Nitrospinota/Tectimicrobiota group</taxon>
        <taxon>Candidatus Tectimicrobiota</taxon>
        <taxon>Candidatus Entotheonellia</taxon>
        <taxon>Candidatus Entotheonellales</taxon>
        <taxon>Candidatus Entotheonellaceae</taxon>
        <taxon>Candidatus Entotheonella</taxon>
    </lineage>
</organism>
<keyword evidence="5 6" id="KW-0472">Membrane</keyword>
<evidence type="ECO:0000313" key="9">
    <source>
        <dbReference type="EMBL" id="ETX04055.1"/>
    </source>
</evidence>
<dbReference type="PANTHER" id="PTHR30287">
    <property type="entry name" value="MEMBRANE COMPONENT OF PREDICTED ABC SUPERFAMILY METABOLITE UPTAKE TRANSPORTER"/>
    <property type="match status" value="1"/>
</dbReference>
<evidence type="ECO:0000259" key="7">
    <source>
        <dbReference type="Pfam" id="PF02687"/>
    </source>
</evidence>
<name>W4M1I1_9BACT</name>
<evidence type="ECO:0000256" key="3">
    <source>
        <dbReference type="ARBA" id="ARBA00022692"/>
    </source>
</evidence>
<sequence>VRPEHDRFNPRQWWLAAGCLSAVIILGLAGDSSGLLGPFLALAALCFLTALCVRPAALGLSRLLLGLWSRRVHVLINLKEMQRYIGDIQVALGALLIAVATAIGIGVMVDSFRASFTEMLTMRLEGDWFLQKDGDGFDRADLQVIQAHPTVAMLLTYGERTAWVTHRDVRDRITVGYISELDASVRRRYGFEQQIGDGEVMVSEPLAKRFTASVGDRIRLHTESASMTLRVVHIFRDYGRASPRVLMDQRVARELLDRTPMDRAFITMAQGDDREAMMALAAKQSWQIQSQTGLRTLALNVFDRTFVVTDALTAVGLIVAVMGLYNAITALQLKRDREFRLLRAIGFTARDLMRMSVVQSVWLAAIALILALPLGLGIAWMLCDQINPRAFGWSIPLRPSIAAMAKPILFGLIVAPLAGWLPALRWVGERAHKGQYAIRQDDE</sequence>
<accession>W4M1I1</accession>
<dbReference type="EMBL" id="AZHX01001320">
    <property type="protein sequence ID" value="ETX04055.1"/>
    <property type="molecule type" value="Genomic_DNA"/>
</dbReference>
<evidence type="ECO:0000259" key="8">
    <source>
        <dbReference type="Pfam" id="PF12704"/>
    </source>
</evidence>
<keyword evidence="4 6" id="KW-1133">Transmembrane helix</keyword>
<comment type="caution">
    <text evidence="9">The sequence shown here is derived from an EMBL/GenBank/DDBJ whole genome shotgun (WGS) entry which is preliminary data.</text>
</comment>
<feature type="domain" description="MacB-like periplasmic core" evidence="8">
    <location>
        <begin position="92"/>
        <end position="279"/>
    </location>
</feature>
<protein>
    <recommendedName>
        <fullName evidence="11">ABC3 transporter permease protein domain-containing protein</fullName>
    </recommendedName>
</protein>
<evidence type="ECO:0000256" key="5">
    <source>
        <dbReference type="ARBA" id="ARBA00023136"/>
    </source>
</evidence>
<feature type="transmembrane region" description="Helical" evidence="6">
    <location>
        <begin position="12"/>
        <end position="29"/>
    </location>
</feature>
<dbReference type="HOGENOM" id="CLU_012341_0_2_7"/>
<dbReference type="PANTHER" id="PTHR30287:SF2">
    <property type="entry name" value="BLL1001 PROTEIN"/>
    <property type="match status" value="1"/>
</dbReference>
<dbReference type="InterPro" id="IPR003838">
    <property type="entry name" value="ABC3_permease_C"/>
</dbReference>
<proteinExistence type="predicted"/>
<evidence type="ECO:0000256" key="1">
    <source>
        <dbReference type="ARBA" id="ARBA00004651"/>
    </source>
</evidence>
<reference evidence="9 10" key="1">
    <citation type="journal article" date="2014" name="Nature">
        <title>An environmental bacterial taxon with a large and distinct metabolic repertoire.</title>
        <authorList>
            <person name="Wilson M.C."/>
            <person name="Mori T."/>
            <person name="Ruckert C."/>
            <person name="Uria A.R."/>
            <person name="Helf M.J."/>
            <person name="Takada K."/>
            <person name="Gernert C."/>
            <person name="Steffens U.A."/>
            <person name="Heycke N."/>
            <person name="Schmitt S."/>
            <person name="Rinke C."/>
            <person name="Helfrich E.J."/>
            <person name="Brachmann A.O."/>
            <person name="Gurgui C."/>
            <person name="Wakimoto T."/>
            <person name="Kracht M."/>
            <person name="Crusemann M."/>
            <person name="Hentschel U."/>
            <person name="Abe I."/>
            <person name="Matsunaga S."/>
            <person name="Kalinowski J."/>
            <person name="Takeyama H."/>
            <person name="Piel J."/>
        </authorList>
    </citation>
    <scope>NUCLEOTIDE SEQUENCE [LARGE SCALE GENOMIC DNA]</scope>
    <source>
        <strain evidence="10">TSY2</strain>
    </source>
</reference>
<keyword evidence="2" id="KW-1003">Cell membrane</keyword>
<dbReference type="Pfam" id="PF12704">
    <property type="entry name" value="MacB_PCD"/>
    <property type="match status" value="1"/>
</dbReference>
<gene>
    <name evidence="9" type="ORF">ETSY2_31030</name>
</gene>
<dbReference type="GO" id="GO:0005886">
    <property type="term" value="C:plasma membrane"/>
    <property type="evidence" value="ECO:0007669"/>
    <property type="project" value="UniProtKB-SubCell"/>
</dbReference>
<dbReference type="InterPro" id="IPR025857">
    <property type="entry name" value="MacB_PCD"/>
</dbReference>
<evidence type="ECO:0000256" key="4">
    <source>
        <dbReference type="ARBA" id="ARBA00022989"/>
    </source>
</evidence>
<feature type="transmembrane region" description="Helical" evidence="6">
    <location>
        <begin position="35"/>
        <end position="68"/>
    </location>
</feature>
<feature type="non-terminal residue" evidence="9">
    <location>
        <position position="1"/>
    </location>
</feature>